<dbReference type="InterPro" id="IPR036909">
    <property type="entry name" value="Cyt_c-like_dom_sf"/>
</dbReference>
<dbReference type="PANTHER" id="PTHR33751">
    <property type="entry name" value="CBB3-TYPE CYTOCHROME C OXIDASE SUBUNIT FIXP"/>
    <property type="match status" value="1"/>
</dbReference>
<evidence type="ECO:0000256" key="4">
    <source>
        <dbReference type="PROSITE-ProRule" id="PRU00433"/>
    </source>
</evidence>
<evidence type="ECO:0000313" key="6">
    <source>
        <dbReference type="EMBL" id="WPU63805.1"/>
    </source>
</evidence>
<dbReference type="PANTHER" id="PTHR33751:SF13">
    <property type="entry name" value="CYTOCHROME BC1 COMPLEX CYTOCHROME C SUBUNIT"/>
    <property type="match status" value="1"/>
</dbReference>
<evidence type="ECO:0000256" key="2">
    <source>
        <dbReference type="ARBA" id="ARBA00022723"/>
    </source>
</evidence>
<dbReference type="AlphaFoldDB" id="A0AAX4HKN2"/>
<evidence type="ECO:0000259" key="5">
    <source>
        <dbReference type="PROSITE" id="PS51007"/>
    </source>
</evidence>
<feature type="domain" description="Cytochrome c" evidence="5">
    <location>
        <begin position="159"/>
        <end position="273"/>
    </location>
</feature>
<name>A0AAX4HKN2_9BACT</name>
<keyword evidence="1 4" id="KW-0349">Heme</keyword>
<dbReference type="Gene3D" id="1.10.760.10">
    <property type="entry name" value="Cytochrome c-like domain"/>
    <property type="match status" value="2"/>
</dbReference>
<dbReference type="GO" id="GO:0020037">
    <property type="term" value="F:heme binding"/>
    <property type="evidence" value="ECO:0007669"/>
    <property type="project" value="InterPro"/>
</dbReference>
<dbReference type="PROSITE" id="PS51007">
    <property type="entry name" value="CYTC"/>
    <property type="match status" value="2"/>
</dbReference>
<dbReference type="PROSITE" id="PS51257">
    <property type="entry name" value="PROKAR_LIPOPROTEIN"/>
    <property type="match status" value="1"/>
</dbReference>
<dbReference type="SUPFAM" id="SSF46626">
    <property type="entry name" value="Cytochrome c"/>
    <property type="match status" value="2"/>
</dbReference>
<evidence type="ECO:0000256" key="3">
    <source>
        <dbReference type="ARBA" id="ARBA00023004"/>
    </source>
</evidence>
<feature type="domain" description="Cytochrome c" evidence="5">
    <location>
        <begin position="26"/>
        <end position="130"/>
    </location>
</feature>
<sequence length="292" mass="32586">MKLIVLSIVALLSTACVVEKAPFKESKILAGKEVKASTLNLGYTTYVEYCIQCHGASGKGDGPASKGLLPPPRDFTQGLYKFPWTAYGELPHDEDFARIIRHGLKGTAMLPWDISDERLDAVIQYIKTFAPAVWEGKDKVLGTKIELPADPFGEVYRHQAIEKGRKVYHVTAACTQCHRGYATKEEINGWAKEMGTTIELGSDIYQVKVQDGEYNYKVLPPDFTYHSLRSITDVPSIVQRLMYGVTGSGMPGWKDVVTDEELWALAYYVQDLRDTGADQAKRNALMDKVNKQ</sequence>
<keyword evidence="2 4" id="KW-0479">Metal-binding</keyword>
<keyword evidence="3 4" id="KW-0408">Iron</keyword>
<accession>A0AAX4HKN2</accession>
<proteinExistence type="predicted"/>
<dbReference type="EMBL" id="CP139487">
    <property type="protein sequence ID" value="WPU63805.1"/>
    <property type="molecule type" value="Genomic_DNA"/>
</dbReference>
<dbReference type="GO" id="GO:0009055">
    <property type="term" value="F:electron transfer activity"/>
    <property type="evidence" value="ECO:0007669"/>
    <property type="project" value="InterPro"/>
</dbReference>
<dbReference type="KEGG" id="psti:SOO65_14010"/>
<organism evidence="6 7">
    <name type="scientific">Peredibacter starrii</name>
    <dbReference type="NCBI Taxonomy" id="28202"/>
    <lineage>
        <taxon>Bacteria</taxon>
        <taxon>Pseudomonadati</taxon>
        <taxon>Bdellovibrionota</taxon>
        <taxon>Bacteriovoracia</taxon>
        <taxon>Bacteriovoracales</taxon>
        <taxon>Bacteriovoracaceae</taxon>
        <taxon>Peredibacter</taxon>
    </lineage>
</organism>
<dbReference type="InterPro" id="IPR050597">
    <property type="entry name" value="Cytochrome_c_Oxidase_Subunit"/>
</dbReference>
<evidence type="ECO:0000313" key="7">
    <source>
        <dbReference type="Proteomes" id="UP001324634"/>
    </source>
</evidence>
<reference evidence="6 7" key="1">
    <citation type="submission" date="2023-11" db="EMBL/GenBank/DDBJ databases">
        <title>Peredibacter starrii A3.12.</title>
        <authorList>
            <person name="Mitchell R.J."/>
        </authorList>
    </citation>
    <scope>NUCLEOTIDE SEQUENCE [LARGE SCALE GENOMIC DNA]</scope>
    <source>
        <strain evidence="6 7">A3.12</strain>
    </source>
</reference>
<dbReference type="Proteomes" id="UP001324634">
    <property type="component" value="Chromosome"/>
</dbReference>
<dbReference type="Pfam" id="PF13442">
    <property type="entry name" value="Cytochrome_CBB3"/>
    <property type="match status" value="2"/>
</dbReference>
<gene>
    <name evidence="6" type="ORF">SOO65_14010</name>
</gene>
<protein>
    <submittedName>
        <fullName evidence="6">C-type cytochrome</fullName>
    </submittedName>
</protein>
<dbReference type="InterPro" id="IPR009056">
    <property type="entry name" value="Cyt_c-like_dom"/>
</dbReference>
<dbReference type="RefSeq" id="WP_321391234.1">
    <property type="nucleotide sequence ID" value="NZ_CP139487.1"/>
</dbReference>
<dbReference type="GO" id="GO:0046872">
    <property type="term" value="F:metal ion binding"/>
    <property type="evidence" value="ECO:0007669"/>
    <property type="project" value="UniProtKB-KW"/>
</dbReference>
<evidence type="ECO:0000256" key="1">
    <source>
        <dbReference type="ARBA" id="ARBA00022617"/>
    </source>
</evidence>
<keyword evidence="7" id="KW-1185">Reference proteome</keyword>